<feature type="domain" description="Protein kinase" evidence="5">
    <location>
        <begin position="345"/>
        <end position="604"/>
    </location>
</feature>
<dbReference type="InterPro" id="IPR051681">
    <property type="entry name" value="Ser/Thr_Kinases-Pseudokinases"/>
</dbReference>
<dbReference type="InterPro" id="IPR011009">
    <property type="entry name" value="Kinase-like_dom_sf"/>
</dbReference>
<dbReference type="InterPro" id="IPR001611">
    <property type="entry name" value="Leu-rich_rpt"/>
</dbReference>
<proteinExistence type="predicted"/>
<dbReference type="STRING" id="1156394.T0PZ45"/>
<evidence type="ECO:0000256" key="3">
    <source>
        <dbReference type="SAM" id="Phobius"/>
    </source>
</evidence>
<gene>
    <name evidence="6" type="ORF">SDRG_15850</name>
</gene>
<evidence type="ECO:0000313" key="7">
    <source>
        <dbReference type="Proteomes" id="UP000030762"/>
    </source>
</evidence>
<keyword evidence="7" id="KW-1185">Reference proteome</keyword>
<evidence type="ECO:0000256" key="2">
    <source>
        <dbReference type="ARBA" id="ARBA00022737"/>
    </source>
</evidence>
<keyword evidence="6" id="KW-0808">Transferase</keyword>
<evidence type="ECO:0000259" key="5">
    <source>
        <dbReference type="PROSITE" id="PS50011"/>
    </source>
</evidence>
<dbReference type="SUPFAM" id="SSF56112">
    <property type="entry name" value="Protein kinase-like (PK-like)"/>
    <property type="match status" value="1"/>
</dbReference>
<keyword evidence="4" id="KW-0732">Signal</keyword>
<evidence type="ECO:0000256" key="1">
    <source>
        <dbReference type="ARBA" id="ARBA00022614"/>
    </source>
</evidence>
<dbReference type="Pfam" id="PF07714">
    <property type="entry name" value="PK_Tyr_Ser-Thr"/>
    <property type="match status" value="1"/>
</dbReference>
<dbReference type="AlphaFoldDB" id="T0PZ45"/>
<dbReference type="Gene3D" id="1.10.510.10">
    <property type="entry name" value="Transferase(Phosphotransferase) domain 1"/>
    <property type="match status" value="1"/>
</dbReference>
<dbReference type="InterPro" id="IPR001245">
    <property type="entry name" value="Ser-Thr/Tyr_kinase_cat_dom"/>
</dbReference>
<dbReference type="Gene3D" id="3.80.10.10">
    <property type="entry name" value="Ribonuclease Inhibitor"/>
    <property type="match status" value="1"/>
</dbReference>
<evidence type="ECO:0000313" key="6">
    <source>
        <dbReference type="EMBL" id="EQC26365.1"/>
    </source>
</evidence>
<dbReference type="GO" id="GO:0005524">
    <property type="term" value="F:ATP binding"/>
    <property type="evidence" value="ECO:0007669"/>
    <property type="project" value="InterPro"/>
</dbReference>
<dbReference type="SUPFAM" id="SSF52058">
    <property type="entry name" value="L domain-like"/>
    <property type="match status" value="1"/>
</dbReference>
<feature type="transmembrane region" description="Helical" evidence="3">
    <location>
        <begin position="277"/>
        <end position="302"/>
    </location>
</feature>
<reference evidence="6 7" key="1">
    <citation type="submission" date="2012-04" db="EMBL/GenBank/DDBJ databases">
        <title>The Genome Sequence of Saprolegnia declina VS20.</title>
        <authorList>
            <consortium name="The Broad Institute Genome Sequencing Platform"/>
            <person name="Russ C."/>
            <person name="Nusbaum C."/>
            <person name="Tyler B."/>
            <person name="van West P."/>
            <person name="Dieguez-Uribeondo J."/>
            <person name="de Bruijn I."/>
            <person name="Tripathy S."/>
            <person name="Jiang R."/>
            <person name="Young S.K."/>
            <person name="Zeng Q."/>
            <person name="Gargeya S."/>
            <person name="Fitzgerald M."/>
            <person name="Haas B."/>
            <person name="Abouelleil A."/>
            <person name="Alvarado L."/>
            <person name="Arachchi H.M."/>
            <person name="Berlin A."/>
            <person name="Chapman S.B."/>
            <person name="Goldberg J."/>
            <person name="Griggs A."/>
            <person name="Gujja S."/>
            <person name="Hansen M."/>
            <person name="Howarth C."/>
            <person name="Imamovic A."/>
            <person name="Larimer J."/>
            <person name="McCowen C."/>
            <person name="Montmayeur A."/>
            <person name="Murphy C."/>
            <person name="Neiman D."/>
            <person name="Pearson M."/>
            <person name="Priest M."/>
            <person name="Roberts A."/>
            <person name="Saif S."/>
            <person name="Shea T."/>
            <person name="Sisk P."/>
            <person name="Sykes S."/>
            <person name="Wortman J."/>
            <person name="Nusbaum C."/>
            <person name="Birren B."/>
        </authorList>
    </citation>
    <scope>NUCLEOTIDE SEQUENCE [LARGE SCALE GENOMIC DNA]</scope>
    <source>
        <strain evidence="6 7">VS20</strain>
    </source>
</reference>
<dbReference type="InterPro" id="IPR032675">
    <property type="entry name" value="LRR_dom_sf"/>
</dbReference>
<keyword evidence="3" id="KW-1133">Transmembrane helix</keyword>
<dbReference type="SMART" id="SM00220">
    <property type="entry name" value="S_TKc"/>
    <property type="match status" value="1"/>
</dbReference>
<dbReference type="PRINTS" id="PR00109">
    <property type="entry name" value="TYRKINASE"/>
</dbReference>
<dbReference type="RefSeq" id="XP_008620258.1">
    <property type="nucleotide sequence ID" value="XM_008622036.1"/>
</dbReference>
<dbReference type="OrthoDB" id="346907at2759"/>
<dbReference type="PANTHER" id="PTHR44329">
    <property type="entry name" value="SERINE/THREONINE-PROTEIN KINASE TNNI3K-RELATED"/>
    <property type="match status" value="1"/>
</dbReference>
<organism evidence="6 7">
    <name type="scientific">Saprolegnia diclina (strain VS20)</name>
    <dbReference type="NCBI Taxonomy" id="1156394"/>
    <lineage>
        <taxon>Eukaryota</taxon>
        <taxon>Sar</taxon>
        <taxon>Stramenopiles</taxon>
        <taxon>Oomycota</taxon>
        <taxon>Saprolegniomycetes</taxon>
        <taxon>Saprolegniales</taxon>
        <taxon>Saprolegniaceae</taxon>
        <taxon>Saprolegnia</taxon>
    </lineage>
</organism>
<feature type="chain" id="PRO_5004582888" evidence="4">
    <location>
        <begin position="18"/>
        <end position="609"/>
    </location>
</feature>
<dbReference type="PANTHER" id="PTHR44329:SF214">
    <property type="entry name" value="PROTEIN KINASE DOMAIN-CONTAINING PROTEIN"/>
    <property type="match status" value="1"/>
</dbReference>
<keyword evidence="2" id="KW-0677">Repeat</keyword>
<name>T0PZ45_SAPDV</name>
<dbReference type="GeneID" id="19956577"/>
<dbReference type="InterPro" id="IPR008271">
    <property type="entry name" value="Ser/Thr_kinase_AS"/>
</dbReference>
<sequence>MLIYLLHLAALVAAADACAYGAFDATATFVGCPADIKPQVLYCIVDSRCKLLKTYNASALSLSASLDPATPARYQLTVSYPIQRVADEPGVKIDFQLRFENASIQQIDDLSAVNNLKTLYIYNNNKAALDIAHTKLPTSLHELTLCGTQLQALPDAARLTGLTYLNVFNNNITRLEHLDLRNVTTFSAGLNQISTFVNVSLGGGLAYFDLTNNRITEFVVDPATYDALRQTKTLSLDAIDVSSTCKSPNKVLPLNNHANVCVTPDSMLASATENSTALGGAAVAGIVVGAVVLLGLSLALLVQWRRRLASSSKESALDKTERTDSEHIVFNLDSLALLRLDHQSLEATKFVAEGAYGQVWLGTYEGTPVALKRLLPGAASQSAIASFVDEILLASKLESRYIVQLIGASWRIPAELQMVLEWMDGGDLRSVLEATDNTSFPWLEKVQLMLSVAEGLVYLHSMFVIHRDLKSRNVLVDTAKGAKLTDFGVSKEMTTETMTVGVGTYRWMAPEVLQENHYTTSADVYSFGILLSELCTHHIPYTDMHTERGNPLVDTAIINRVIQGTLQPTFGESSPAWVVGLANDCIALNADDRPNAIQVAHRIRQKTRE</sequence>
<dbReference type="PROSITE" id="PS51450">
    <property type="entry name" value="LRR"/>
    <property type="match status" value="1"/>
</dbReference>
<dbReference type="Proteomes" id="UP000030762">
    <property type="component" value="Unassembled WGS sequence"/>
</dbReference>
<feature type="signal peptide" evidence="4">
    <location>
        <begin position="1"/>
        <end position="17"/>
    </location>
</feature>
<keyword evidence="3" id="KW-0472">Membrane</keyword>
<dbReference type="PROSITE" id="PS50011">
    <property type="entry name" value="PROTEIN_KINASE_DOM"/>
    <property type="match status" value="1"/>
</dbReference>
<dbReference type="OMA" id="PIVVFAW"/>
<dbReference type="eggNOG" id="KOG0192">
    <property type="taxonomic scope" value="Eukaryota"/>
</dbReference>
<keyword evidence="1" id="KW-0433">Leucine-rich repeat</keyword>
<dbReference type="PROSITE" id="PS00108">
    <property type="entry name" value="PROTEIN_KINASE_ST"/>
    <property type="match status" value="1"/>
</dbReference>
<dbReference type="InterPro" id="IPR000719">
    <property type="entry name" value="Prot_kinase_dom"/>
</dbReference>
<dbReference type="EMBL" id="JH767234">
    <property type="protein sequence ID" value="EQC26365.1"/>
    <property type="molecule type" value="Genomic_DNA"/>
</dbReference>
<keyword evidence="3" id="KW-0812">Transmembrane</keyword>
<protein>
    <submittedName>
        <fullName evidence="6">TKL protein kinase</fullName>
    </submittedName>
</protein>
<accession>T0PZ45</accession>
<dbReference type="GO" id="GO:0004674">
    <property type="term" value="F:protein serine/threonine kinase activity"/>
    <property type="evidence" value="ECO:0007669"/>
    <property type="project" value="TreeGrafter"/>
</dbReference>
<evidence type="ECO:0000256" key="4">
    <source>
        <dbReference type="SAM" id="SignalP"/>
    </source>
</evidence>
<dbReference type="InParanoid" id="T0PZ45"/>
<keyword evidence="6" id="KW-0418">Kinase</keyword>
<dbReference type="VEuPathDB" id="FungiDB:SDRG_15850"/>